<dbReference type="Pfam" id="PF08597">
    <property type="entry name" value="eIF3_subunit"/>
    <property type="match status" value="1"/>
</dbReference>
<evidence type="ECO:0000313" key="2">
    <source>
        <dbReference type="EMBL" id="KAA0154461.1"/>
    </source>
</evidence>
<dbReference type="EMBL" id="VLTM01000071">
    <property type="protein sequence ID" value="KAA0158129.1"/>
    <property type="molecule type" value="Genomic_DNA"/>
</dbReference>
<dbReference type="Proteomes" id="UP000323011">
    <property type="component" value="Unassembled WGS sequence"/>
</dbReference>
<evidence type="ECO:0000313" key="3">
    <source>
        <dbReference type="EMBL" id="KAA0158129.1"/>
    </source>
</evidence>
<organism evidence="2 7">
    <name type="scientific">Cafeteria roenbergensis</name>
    <name type="common">Marine flagellate</name>
    <dbReference type="NCBI Taxonomy" id="33653"/>
    <lineage>
        <taxon>Eukaryota</taxon>
        <taxon>Sar</taxon>
        <taxon>Stramenopiles</taxon>
        <taxon>Bigyra</taxon>
        <taxon>Opalozoa</taxon>
        <taxon>Bicosoecida</taxon>
        <taxon>Cafeteriaceae</taxon>
        <taxon>Cafeteria</taxon>
    </lineage>
</organism>
<dbReference type="InterPro" id="IPR013906">
    <property type="entry name" value="eIF3j"/>
</dbReference>
<dbReference type="AlphaFoldDB" id="A0A5A8CRN7"/>
<evidence type="ECO:0000313" key="8">
    <source>
        <dbReference type="Proteomes" id="UP000324907"/>
    </source>
</evidence>
<dbReference type="EMBL" id="VLTL01000108">
    <property type="protein sequence ID" value="KAA0160595.1"/>
    <property type="molecule type" value="Genomic_DNA"/>
</dbReference>
<dbReference type="GO" id="GO:0005852">
    <property type="term" value="C:eukaryotic translation initiation factor 3 complex"/>
    <property type="evidence" value="ECO:0007669"/>
    <property type="project" value="InterPro"/>
</dbReference>
<evidence type="ECO:0000256" key="1">
    <source>
        <dbReference type="SAM" id="MobiDB-lite"/>
    </source>
</evidence>
<evidence type="ECO:0000313" key="9">
    <source>
        <dbReference type="Proteomes" id="UP000325113"/>
    </source>
</evidence>
<dbReference type="Proteomes" id="UP000322899">
    <property type="component" value="Unassembled WGS sequence"/>
</dbReference>
<feature type="compositionally biased region" description="Basic and acidic residues" evidence="1">
    <location>
        <begin position="66"/>
        <end position="75"/>
    </location>
</feature>
<reference evidence="6 7" key="1">
    <citation type="submission" date="2019-07" db="EMBL/GenBank/DDBJ databases">
        <title>Genomes of Cafeteria roenbergensis.</title>
        <authorList>
            <person name="Fischer M.G."/>
            <person name="Hackl T."/>
            <person name="Roman M."/>
        </authorList>
    </citation>
    <scope>NUCLEOTIDE SEQUENCE [LARGE SCALE GENOMIC DNA]</scope>
    <source>
        <strain evidence="2 7">BVI</strain>
        <strain evidence="3 9">Cflag</strain>
        <strain evidence="5 6">E4-10P</strain>
        <strain evidence="4 8">RCC970-E3</strain>
    </source>
</reference>
<proteinExistence type="predicted"/>
<evidence type="ECO:0000313" key="4">
    <source>
        <dbReference type="EMBL" id="KAA0160595.1"/>
    </source>
</evidence>
<feature type="region of interest" description="Disordered" evidence="1">
    <location>
        <begin position="54"/>
        <end position="114"/>
    </location>
</feature>
<dbReference type="Proteomes" id="UP000324907">
    <property type="component" value="Unassembled WGS sequence"/>
</dbReference>
<evidence type="ECO:0000313" key="6">
    <source>
        <dbReference type="Proteomes" id="UP000322899"/>
    </source>
</evidence>
<feature type="compositionally biased region" description="Acidic residues" evidence="1">
    <location>
        <begin position="145"/>
        <end position="155"/>
    </location>
</feature>
<comment type="caution">
    <text evidence="2">The sequence shown here is derived from an EMBL/GenBank/DDBJ whole genome shotgun (WGS) entry which is preliminary data.</text>
</comment>
<accession>A0A5A8CRN7</accession>
<sequence>MSDDDWMADDAIAEGGDDDWMDGGAAGVDAGDAADWAADLGAEDGLATVEDALTAAPEDSGPAEAAPKEAQDPSRAKHIARQKKREAELEREADLRAMADQGTPLDDPVAEKERLRKLQEKREMEIAAETFGLAGDDGAAAAGGDADEDADDGDAGEAAGGSGAAAAASAAATGAGAAAPAADMPVKMEDWVAQMPIKGGKAWNDLGGMMVDRAVGEKSSIFVGKFVKGVLRAAVTEEVLTKEDVAALKAMVEDAVTNLAIAKERSDQGRGKKKKGAKGKNLASKRGAGKSGYTAVQSDADIMGSMAGGSASGAVARMTDDDDFM</sequence>
<protein>
    <submittedName>
        <fullName evidence="2">Uncharacterized protein</fullName>
    </submittedName>
</protein>
<feature type="region of interest" description="Disordered" evidence="1">
    <location>
        <begin position="1"/>
        <end position="30"/>
    </location>
</feature>
<feature type="compositionally biased region" description="Acidic residues" evidence="1">
    <location>
        <begin position="1"/>
        <end position="21"/>
    </location>
</feature>
<evidence type="ECO:0000313" key="5">
    <source>
        <dbReference type="EMBL" id="KAA0167620.1"/>
    </source>
</evidence>
<feature type="compositionally biased region" description="Basic and acidic residues" evidence="1">
    <location>
        <begin position="85"/>
        <end position="97"/>
    </location>
</feature>
<dbReference type="Proteomes" id="UP000325113">
    <property type="component" value="Unassembled WGS sequence"/>
</dbReference>
<dbReference type="GO" id="GO:0003743">
    <property type="term" value="F:translation initiation factor activity"/>
    <property type="evidence" value="ECO:0007669"/>
    <property type="project" value="InterPro"/>
</dbReference>
<feature type="region of interest" description="Disordered" evidence="1">
    <location>
        <begin position="131"/>
        <end position="161"/>
    </location>
</feature>
<dbReference type="EMBL" id="VLTO01000080">
    <property type="protein sequence ID" value="KAA0167620.1"/>
    <property type="molecule type" value="Genomic_DNA"/>
</dbReference>
<gene>
    <name evidence="5" type="ORF">FNF27_07286</name>
    <name evidence="4" type="ORF">FNF28_05393</name>
    <name evidence="2" type="ORF">FNF29_02339</name>
    <name evidence="3" type="ORF">FNF31_05544</name>
</gene>
<feature type="compositionally biased region" description="Low complexity" evidence="1">
    <location>
        <begin position="134"/>
        <end position="144"/>
    </location>
</feature>
<evidence type="ECO:0000313" key="7">
    <source>
        <dbReference type="Proteomes" id="UP000323011"/>
    </source>
</evidence>
<name>A0A5A8CRN7_CAFRO</name>
<keyword evidence="7" id="KW-1185">Reference proteome</keyword>
<feature type="region of interest" description="Disordered" evidence="1">
    <location>
        <begin position="263"/>
        <end position="293"/>
    </location>
</feature>
<dbReference type="EMBL" id="VLTN01000011">
    <property type="protein sequence ID" value="KAA0154461.1"/>
    <property type="molecule type" value="Genomic_DNA"/>
</dbReference>